<gene>
    <name evidence="1" type="ORF">CAMGR0001_2335</name>
</gene>
<name>C8PDY5_9BACT</name>
<dbReference type="RefSeq" id="WP_005869076.1">
    <property type="nucleotide sequence ID" value="NZ_ACYG01000005.1"/>
</dbReference>
<reference evidence="1 2" key="1">
    <citation type="submission" date="2009-07" db="EMBL/GenBank/DDBJ databases">
        <authorList>
            <person name="Madupu R."/>
            <person name="Sebastian Y."/>
            <person name="Durkin A.S."/>
            <person name="Torralba M."/>
            <person name="Methe B."/>
            <person name="Sutton G.G."/>
            <person name="Strausberg R.L."/>
            <person name="Nelson K.E."/>
        </authorList>
    </citation>
    <scope>NUCLEOTIDE SEQUENCE [LARGE SCALE GENOMIC DNA]</scope>
    <source>
        <strain evidence="1 2">RM3268</strain>
    </source>
</reference>
<dbReference type="EMBL" id="ACYG01000005">
    <property type="protein sequence ID" value="EEV18858.1"/>
    <property type="molecule type" value="Genomic_DNA"/>
</dbReference>
<proteinExistence type="predicted"/>
<dbReference type="AlphaFoldDB" id="C8PDY5"/>
<evidence type="ECO:0000313" key="1">
    <source>
        <dbReference type="EMBL" id="EEV18858.1"/>
    </source>
</evidence>
<dbReference type="OrthoDB" id="7064567at2"/>
<comment type="caution">
    <text evidence="1">The sequence shown here is derived from an EMBL/GenBank/DDBJ whole genome shotgun (WGS) entry which is preliminary data.</text>
</comment>
<evidence type="ECO:0000313" key="2">
    <source>
        <dbReference type="Proteomes" id="UP000005709"/>
    </source>
</evidence>
<dbReference type="STRING" id="824.CGRAC_1296"/>
<accession>C8PDY5</accession>
<protein>
    <submittedName>
        <fullName evidence="1">Uncharacterized protein</fullName>
    </submittedName>
</protein>
<dbReference type="eggNOG" id="ENOG502ZPMB">
    <property type="taxonomic scope" value="Bacteria"/>
</dbReference>
<dbReference type="Proteomes" id="UP000005709">
    <property type="component" value="Unassembled WGS sequence"/>
</dbReference>
<keyword evidence="2" id="KW-1185">Reference proteome</keyword>
<organism evidence="1 2">
    <name type="scientific">Campylobacter gracilis RM3268</name>
    <dbReference type="NCBI Taxonomy" id="553220"/>
    <lineage>
        <taxon>Bacteria</taxon>
        <taxon>Pseudomonadati</taxon>
        <taxon>Campylobacterota</taxon>
        <taxon>Epsilonproteobacteria</taxon>
        <taxon>Campylobacterales</taxon>
        <taxon>Campylobacteraceae</taxon>
        <taxon>Campylobacter</taxon>
    </lineage>
</organism>
<sequence length="158" mass="18585">MAFVTERISKEDIEKYDLLKPSNEICEKYYQGELDWANLNSRDWCIDRERGIWLFPVRVITIGDPRDMEFSGEYIWLLHYRGKDIEIDLRDINNENTGKKVTDNPFRIIYELESIRSDIGDIPKHEIVDILKEILNEYGDGGSIIPKENIQVTFVSKV</sequence>